<dbReference type="AlphaFoldDB" id="A0A5B9MEY4"/>
<name>A0A5B9MEY4_9BACT</name>
<sequence length="431" mass="48230" precursor="true">MWNAIRLCPATVLLMGFAAAFGSMAFGPAAFSQQPVDQDEGLIFRDPFSGLSASEIESKLVVFLITDEDPFEWTKAKLDQADKNRLGGGPDVWCGPDFRRSFQKLFVSRPDLKDRCIVQRVVAGLPKNLTGDVARTLPPRAITAICDGQYRLLNFSVGVPEPSDLVRLIEDAEETKALLQLHQDDPAALSRAVLDRSNKRVDRVYHGALARLTEQVSFDGASLDVDDAWISQYARSVSDLNPVYLYDAGLRFGLSDGSDLVRLLVLEQHCETRRNWCDALAPSTIARPMRAIMNPLIDTAWGIPAVLEIDPQDHEEPLRWFSARRDNAFVVLAVQPTYLDRDISWPPPNVSRNPLAKRSWSELESVMANHPFRSVTAEQLAVILRENDELAINLLAPTRARYVVFEPGKKKPVVIRESDLPGKFINRLETK</sequence>
<dbReference type="KEGG" id="smam:Mal15_31390"/>
<proteinExistence type="predicted"/>
<evidence type="ECO:0000313" key="3">
    <source>
        <dbReference type="Proteomes" id="UP000321353"/>
    </source>
</evidence>
<feature type="signal peptide" evidence="1">
    <location>
        <begin position="1"/>
        <end position="25"/>
    </location>
</feature>
<organism evidence="2 3">
    <name type="scientific">Stieleria maiorica</name>
    <dbReference type="NCBI Taxonomy" id="2795974"/>
    <lineage>
        <taxon>Bacteria</taxon>
        <taxon>Pseudomonadati</taxon>
        <taxon>Planctomycetota</taxon>
        <taxon>Planctomycetia</taxon>
        <taxon>Pirellulales</taxon>
        <taxon>Pirellulaceae</taxon>
        <taxon>Stieleria</taxon>
    </lineage>
</organism>
<evidence type="ECO:0000256" key="1">
    <source>
        <dbReference type="SAM" id="SignalP"/>
    </source>
</evidence>
<dbReference type="EMBL" id="CP036264">
    <property type="protein sequence ID" value="QEF99079.1"/>
    <property type="molecule type" value="Genomic_DNA"/>
</dbReference>
<evidence type="ECO:0008006" key="4">
    <source>
        <dbReference type="Google" id="ProtNLM"/>
    </source>
</evidence>
<protein>
    <recommendedName>
        <fullName evidence="4">Secreted protein</fullName>
    </recommendedName>
</protein>
<dbReference type="RefSeq" id="WP_147868540.1">
    <property type="nucleotide sequence ID" value="NZ_CP036264.1"/>
</dbReference>
<keyword evidence="1" id="KW-0732">Signal</keyword>
<accession>A0A5B9MEY4</accession>
<evidence type="ECO:0000313" key="2">
    <source>
        <dbReference type="EMBL" id="QEF99079.1"/>
    </source>
</evidence>
<keyword evidence="3" id="KW-1185">Reference proteome</keyword>
<dbReference type="Proteomes" id="UP000321353">
    <property type="component" value="Chromosome"/>
</dbReference>
<gene>
    <name evidence="2" type="ORF">Mal15_31390</name>
</gene>
<reference evidence="2 3" key="1">
    <citation type="submission" date="2019-02" db="EMBL/GenBank/DDBJ databases">
        <title>Planctomycetal bacteria perform biofilm scaping via a novel small molecule.</title>
        <authorList>
            <person name="Jeske O."/>
            <person name="Boedeker C."/>
            <person name="Wiegand S."/>
            <person name="Breitling P."/>
            <person name="Kallscheuer N."/>
            <person name="Jogler M."/>
            <person name="Rohde M."/>
            <person name="Petersen J."/>
            <person name="Medema M.H."/>
            <person name="Surup F."/>
            <person name="Jogler C."/>
        </authorList>
    </citation>
    <scope>NUCLEOTIDE SEQUENCE [LARGE SCALE GENOMIC DNA]</scope>
    <source>
        <strain evidence="2 3">Mal15</strain>
    </source>
</reference>
<feature type="chain" id="PRO_5022797957" description="Secreted protein" evidence="1">
    <location>
        <begin position="26"/>
        <end position="431"/>
    </location>
</feature>